<reference evidence="2 3" key="1">
    <citation type="journal article" date="2016" name="Front. Microbiol.">
        <title>Genomic Resource of Rice Seed Associated Bacteria.</title>
        <authorList>
            <person name="Midha S."/>
            <person name="Bansal K."/>
            <person name="Sharma S."/>
            <person name="Kumar N."/>
            <person name="Patil P.P."/>
            <person name="Chaudhry V."/>
            <person name="Patil P.B."/>
        </authorList>
    </citation>
    <scope>NUCLEOTIDE SEQUENCE [LARGE SCALE GENOMIC DNA]</scope>
    <source>
        <strain evidence="2 3">NS334</strain>
    </source>
</reference>
<dbReference type="Gene3D" id="2.160.20.120">
    <property type="match status" value="1"/>
</dbReference>
<accession>A0A147I7U6</accession>
<protein>
    <recommendedName>
        <fullName evidence="1">Putative auto-transporter adhesin head GIN domain-containing protein</fullName>
    </recommendedName>
</protein>
<organism evidence="2 3">
    <name type="scientific">Sphingomonas endophytica</name>
    <dbReference type="NCBI Taxonomy" id="869719"/>
    <lineage>
        <taxon>Bacteria</taxon>
        <taxon>Pseudomonadati</taxon>
        <taxon>Pseudomonadota</taxon>
        <taxon>Alphaproteobacteria</taxon>
        <taxon>Sphingomonadales</taxon>
        <taxon>Sphingomonadaceae</taxon>
        <taxon>Sphingomonas</taxon>
    </lineage>
</organism>
<keyword evidence="3" id="KW-1185">Reference proteome</keyword>
<feature type="domain" description="Putative auto-transporter adhesin head GIN" evidence="1">
    <location>
        <begin position="29"/>
        <end position="203"/>
    </location>
</feature>
<name>A0A147I7U6_9SPHN</name>
<dbReference type="Pfam" id="PF10988">
    <property type="entry name" value="DUF2807"/>
    <property type="match status" value="1"/>
</dbReference>
<proteinExistence type="predicted"/>
<dbReference type="RefSeq" id="WP_058754472.1">
    <property type="nucleotide sequence ID" value="NZ_LDTB01000008.1"/>
</dbReference>
<dbReference type="PATRIC" id="fig|869719.3.peg.3284"/>
<evidence type="ECO:0000313" key="3">
    <source>
        <dbReference type="Proteomes" id="UP000074310"/>
    </source>
</evidence>
<dbReference type="EMBL" id="LDTB01000008">
    <property type="protein sequence ID" value="KTT75227.1"/>
    <property type="molecule type" value="Genomic_DNA"/>
</dbReference>
<comment type="caution">
    <text evidence="2">The sequence shown here is derived from an EMBL/GenBank/DDBJ whole genome shotgun (WGS) entry which is preliminary data.</text>
</comment>
<dbReference type="Proteomes" id="UP000074310">
    <property type="component" value="Unassembled WGS sequence"/>
</dbReference>
<evidence type="ECO:0000259" key="1">
    <source>
        <dbReference type="Pfam" id="PF10988"/>
    </source>
</evidence>
<gene>
    <name evidence="2" type="ORF">NS334_02855</name>
</gene>
<dbReference type="InterPro" id="IPR021255">
    <property type="entry name" value="DUF2807"/>
</dbReference>
<dbReference type="AlphaFoldDB" id="A0A147I7U6"/>
<sequence>MRGLIALLASLAAPGEAAERRWPVGSIERVRVEAPVAVRIVTGGGTGVSATAADRAALEAIDVRVDGTTLTLRARQVVAGEVVIRTPRVDSVAVTSAATVAVDAMRGSRVTASMVGAGTLSVGRIEADTLSVALVGEGEIAAAGGSARDARVTGQGPGTIDLARVATDRLAVQAAGDIIVRAAARDSAQVTAGPDAQVAVAGRARCTVRAPKTAVVRCGER</sequence>
<evidence type="ECO:0000313" key="2">
    <source>
        <dbReference type="EMBL" id="KTT75227.1"/>
    </source>
</evidence>